<gene>
    <name evidence="2" type="ORF">psal_cds_937</name>
</gene>
<name>S4W439_9VIRU</name>
<dbReference type="KEGG" id="vg:16606867"/>
<evidence type="ECO:0000313" key="2">
    <source>
        <dbReference type="EMBL" id="AGO85080.2"/>
    </source>
</evidence>
<feature type="compositionally biased region" description="Basic and acidic residues" evidence="1">
    <location>
        <begin position="17"/>
        <end position="33"/>
    </location>
</feature>
<dbReference type="Proteomes" id="UP000204584">
    <property type="component" value="Segment"/>
</dbReference>
<dbReference type="GeneID" id="16606867"/>
<sequence>MLSLFRARARTHARAPSSHDQRNVIRNRGKEHTPTVNRQRKKNTHTQDNTMNQRDMYNSAVGLGTPFSVERVVIERRAQSPAAQWLSDNEDAGLFLTGDQLDDLDQSTAHIVVPIDAVASLDDPDSTGPSDHGLELVPFGSLGGKVLRHPAVTERLTDEADLGPDDRLYAGVVIYDRWTNKNQVTPWAAVGSPDQPVRGVYNGIPTRYVLLE</sequence>
<accession>S4W439</accession>
<keyword evidence="3" id="KW-1185">Reference proteome</keyword>
<evidence type="ECO:0000256" key="1">
    <source>
        <dbReference type="SAM" id="MobiDB-lite"/>
    </source>
</evidence>
<feature type="region of interest" description="Disordered" evidence="1">
    <location>
        <begin position="1"/>
        <end position="53"/>
    </location>
</feature>
<protein>
    <submittedName>
        <fullName evidence="2">Uncharacterized protein</fullName>
    </submittedName>
</protein>
<evidence type="ECO:0000313" key="3">
    <source>
        <dbReference type="Proteomes" id="UP000204584"/>
    </source>
</evidence>
<organism evidence="2 3">
    <name type="scientific">Pandoravirus salinus</name>
    <dbReference type="NCBI Taxonomy" id="1349410"/>
    <lineage>
        <taxon>Viruses</taxon>
        <taxon>Pandoravirus</taxon>
    </lineage>
</organism>
<dbReference type="RefSeq" id="YP_008438154.2">
    <property type="nucleotide sequence ID" value="NC_022098.1"/>
</dbReference>
<reference evidence="2 3" key="1">
    <citation type="journal article" date="2013" name="Science">
        <title>Pandoraviruses: amoeba viruses with genomes up to 2.5 Mb reaching that of parasitic eukaryotes.</title>
        <authorList>
            <person name="Philippe N."/>
            <person name="Legendre M."/>
            <person name="Doutre G."/>
            <person name="Coute Y."/>
            <person name="Poirot O."/>
            <person name="Lescot M."/>
            <person name="Arslan D."/>
            <person name="Seltzer V."/>
            <person name="Bertaux L."/>
            <person name="Bruley C."/>
            <person name="Garin J."/>
            <person name="Claverie J.M."/>
            <person name="Abergel C."/>
        </authorList>
    </citation>
    <scope>NUCLEOTIDE SEQUENCE [LARGE SCALE GENOMIC DNA]</scope>
</reference>
<proteinExistence type="predicted"/>
<dbReference type="EMBL" id="KC977571">
    <property type="protein sequence ID" value="AGO85080.2"/>
    <property type="molecule type" value="Genomic_DNA"/>
</dbReference>